<dbReference type="Gene3D" id="3.30.70.270">
    <property type="match status" value="1"/>
</dbReference>
<dbReference type="EC" id="2.7.7.7" evidence="15"/>
<dbReference type="EMBL" id="JACOOS010000001">
    <property type="protein sequence ID" value="MBC5676322.1"/>
    <property type="molecule type" value="Genomic_DNA"/>
</dbReference>
<dbReference type="InterPro" id="IPR017961">
    <property type="entry name" value="DNA_pol_Y-fam_little_finger"/>
</dbReference>
<dbReference type="SUPFAM" id="SSF100879">
    <property type="entry name" value="Lesion bypass DNA polymerase (Y-family), little finger domain"/>
    <property type="match status" value="1"/>
</dbReference>
<evidence type="ECO:0000259" key="16">
    <source>
        <dbReference type="PROSITE" id="PS50173"/>
    </source>
</evidence>
<feature type="site" description="Substrate discrimination" evidence="15">
    <location>
        <position position="15"/>
    </location>
</feature>
<evidence type="ECO:0000313" key="18">
    <source>
        <dbReference type="Proteomes" id="UP000635828"/>
    </source>
</evidence>
<evidence type="ECO:0000256" key="12">
    <source>
        <dbReference type="ARBA" id="ARBA00023125"/>
    </source>
</evidence>
<evidence type="ECO:0000256" key="9">
    <source>
        <dbReference type="ARBA" id="ARBA00022763"/>
    </source>
</evidence>
<comment type="cofactor">
    <cofactor evidence="15">
        <name>Mg(2+)</name>
        <dbReference type="ChEBI" id="CHEBI:18420"/>
    </cofactor>
    <text evidence="15">Binds 2 magnesium ions per subunit.</text>
</comment>
<dbReference type="Pfam" id="PF21999">
    <property type="entry name" value="IMS_HHH_1"/>
    <property type="match status" value="1"/>
</dbReference>
<dbReference type="InterPro" id="IPR001126">
    <property type="entry name" value="UmuC"/>
</dbReference>
<dbReference type="InterPro" id="IPR053848">
    <property type="entry name" value="IMS_HHH_1"/>
</dbReference>
<feature type="binding site" evidence="15">
    <location>
        <position position="113"/>
    </location>
    <ligand>
        <name>Mg(2+)</name>
        <dbReference type="ChEBI" id="CHEBI:18420"/>
    </ligand>
</feature>
<gene>
    <name evidence="15" type="primary">dinB</name>
    <name evidence="17" type="ORF">H8S22_01445</name>
</gene>
<feature type="active site" evidence="15">
    <location>
        <position position="114"/>
    </location>
</feature>
<protein>
    <recommendedName>
        <fullName evidence="15">DNA polymerase IV</fullName>
        <shortName evidence="15">Pol IV</shortName>
        <ecNumber evidence="15">2.7.7.7</ecNumber>
    </recommendedName>
</protein>
<dbReference type="HAMAP" id="MF_01113">
    <property type="entry name" value="DNApol_IV"/>
    <property type="match status" value="1"/>
</dbReference>
<comment type="caution">
    <text evidence="17">The sequence shown here is derived from an EMBL/GenBank/DDBJ whole genome shotgun (WGS) entry which is preliminary data.</text>
</comment>
<accession>A0ABR7FM79</accession>
<evidence type="ECO:0000256" key="14">
    <source>
        <dbReference type="ARBA" id="ARBA00049244"/>
    </source>
</evidence>
<keyword evidence="3 15" id="KW-0515">Mutator protein</keyword>
<dbReference type="PANTHER" id="PTHR11076:SF33">
    <property type="entry name" value="DNA POLYMERASE KAPPA"/>
    <property type="match status" value="1"/>
</dbReference>
<organism evidence="17 18">
    <name type="scientific">Anaerostipes hominis</name>
    <name type="common">ex Liu et al. 2021</name>
    <dbReference type="NCBI Taxonomy" id="2763018"/>
    <lineage>
        <taxon>Bacteria</taxon>
        <taxon>Bacillati</taxon>
        <taxon>Bacillota</taxon>
        <taxon>Clostridia</taxon>
        <taxon>Lachnospirales</taxon>
        <taxon>Lachnospiraceae</taxon>
        <taxon>Anaerostipes</taxon>
    </lineage>
</organism>
<evidence type="ECO:0000256" key="6">
    <source>
        <dbReference type="ARBA" id="ARBA00022695"/>
    </source>
</evidence>
<dbReference type="RefSeq" id="WP_024728282.1">
    <property type="nucleotide sequence ID" value="NZ_JACOOS010000001.1"/>
</dbReference>
<comment type="subunit">
    <text evidence="15">Monomer.</text>
</comment>
<dbReference type="InterPro" id="IPR043128">
    <property type="entry name" value="Rev_trsase/Diguanyl_cyclase"/>
</dbReference>
<dbReference type="PROSITE" id="PS50173">
    <property type="entry name" value="UMUC"/>
    <property type="match status" value="1"/>
</dbReference>
<comment type="catalytic activity">
    <reaction evidence="14 15">
        <text>DNA(n) + a 2'-deoxyribonucleoside 5'-triphosphate = DNA(n+1) + diphosphate</text>
        <dbReference type="Rhea" id="RHEA:22508"/>
        <dbReference type="Rhea" id="RHEA-COMP:17339"/>
        <dbReference type="Rhea" id="RHEA-COMP:17340"/>
        <dbReference type="ChEBI" id="CHEBI:33019"/>
        <dbReference type="ChEBI" id="CHEBI:61560"/>
        <dbReference type="ChEBI" id="CHEBI:173112"/>
        <dbReference type="EC" id="2.7.7.7"/>
    </reaction>
</comment>
<evidence type="ECO:0000256" key="3">
    <source>
        <dbReference type="ARBA" id="ARBA00022457"/>
    </source>
</evidence>
<dbReference type="InterPro" id="IPR050116">
    <property type="entry name" value="DNA_polymerase-Y"/>
</dbReference>
<comment type="subcellular location">
    <subcellularLocation>
        <location evidence="1 15">Cytoplasm</location>
    </subcellularLocation>
</comment>
<evidence type="ECO:0000256" key="1">
    <source>
        <dbReference type="ARBA" id="ARBA00004496"/>
    </source>
</evidence>
<dbReference type="Gene3D" id="1.10.150.20">
    <property type="entry name" value="5' to 3' exonuclease, C-terminal subdomain"/>
    <property type="match status" value="1"/>
</dbReference>
<keyword evidence="13 15" id="KW-0234">DNA repair</keyword>
<evidence type="ECO:0000256" key="11">
    <source>
        <dbReference type="ARBA" id="ARBA00022932"/>
    </source>
</evidence>
<dbReference type="InterPro" id="IPR043502">
    <property type="entry name" value="DNA/RNA_pol_sf"/>
</dbReference>
<keyword evidence="7 15" id="KW-0235">DNA replication</keyword>
<dbReference type="InterPro" id="IPR036775">
    <property type="entry name" value="DNA_pol_Y-fam_lit_finger_sf"/>
</dbReference>
<dbReference type="CDD" id="cd03586">
    <property type="entry name" value="PolY_Pol_IV_kappa"/>
    <property type="match status" value="1"/>
</dbReference>
<dbReference type="Pfam" id="PF00817">
    <property type="entry name" value="IMS"/>
    <property type="match status" value="1"/>
</dbReference>
<evidence type="ECO:0000256" key="13">
    <source>
        <dbReference type="ARBA" id="ARBA00023204"/>
    </source>
</evidence>
<sequence>MNSRVIFHIDVNSAYLSWEAVYGISVRKDEVDLREVPSIIGGDESKRRGIVLAASIPAKKKGIRTAETVREALNKCPDLIIRPPCHGLYEKFSEAFLKEALEFSPVLEKFSIDEVFLDMTETAGQYESPYEAACLLKDRIYEKLGFTVNIGVAPNKLLAKMASDFEKPNKVHTLFQEEIPAKMWPLPVENLFSVGPATKKKLHNLGIRTIGELAHMNPELLRSHIGNKHGMLIYEYANGIDRAPVEAGQADSKGYGNSVTLPSDVDSLEESDVVLLSLAESVASRLRADRVKTSCITVEIKDCHFRRSSHQRKLSVPTDITDEIVQAAKKLYRECFRGVSVRLIGLRATDISSVEFSQMDLFGDQKKEKLRRLDQSIDAIRNRYGRDAVQRATFLGGKTD</sequence>
<keyword evidence="6 15" id="KW-0548">Nucleotidyltransferase</keyword>
<evidence type="ECO:0000256" key="5">
    <source>
        <dbReference type="ARBA" id="ARBA00022679"/>
    </source>
</evidence>
<comment type="similarity">
    <text evidence="2 15">Belongs to the DNA polymerase type-Y family.</text>
</comment>
<keyword evidence="18" id="KW-1185">Reference proteome</keyword>
<dbReference type="Gene3D" id="3.30.1490.100">
    <property type="entry name" value="DNA polymerase, Y-family, little finger domain"/>
    <property type="match status" value="1"/>
</dbReference>
<dbReference type="SUPFAM" id="SSF56672">
    <property type="entry name" value="DNA/RNA polymerases"/>
    <property type="match status" value="1"/>
</dbReference>
<evidence type="ECO:0000256" key="10">
    <source>
        <dbReference type="ARBA" id="ARBA00022842"/>
    </source>
</evidence>
<evidence type="ECO:0000256" key="8">
    <source>
        <dbReference type="ARBA" id="ARBA00022723"/>
    </source>
</evidence>
<name>A0ABR7FM79_9FIRM</name>
<keyword evidence="9 15" id="KW-0227">DNA damage</keyword>
<keyword evidence="4 15" id="KW-0963">Cytoplasm</keyword>
<dbReference type="PANTHER" id="PTHR11076">
    <property type="entry name" value="DNA REPAIR POLYMERASE UMUC / TRANSFERASE FAMILY MEMBER"/>
    <property type="match status" value="1"/>
</dbReference>
<evidence type="ECO:0000256" key="2">
    <source>
        <dbReference type="ARBA" id="ARBA00010945"/>
    </source>
</evidence>
<proteinExistence type="inferred from homology"/>
<keyword evidence="8 15" id="KW-0479">Metal-binding</keyword>
<dbReference type="Pfam" id="PF11799">
    <property type="entry name" value="IMS_C"/>
    <property type="match status" value="1"/>
</dbReference>
<feature type="binding site" evidence="15">
    <location>
        <position position="10"/>
    </location>
    <ligand>
        <name>Mg(2+)</name>
        <dbReference type="ChEBI" id="CHEBI:18420"/>
    </ligand>
</feature>
<dbReference type="InterPro" id="IPR022880">
    <property type="entry name" value="DNApol_IV"/>
</dbReference>
<evidence type="ECO:0000256" key="7">
    <source>
        <dbReference type="ARBA" id="ARBA00022705"/>
    </source>
</evidence>
<evidence type="ECO:0000256" key="15">
    <source>
        <dbReference type="HAMAP-Rule" id="MF_01113"/>
    </source>
</evidence>
<keyword evidence="10 15" id="KW-0460">Magnesium</keyword>
<evidence type="ECO:0000313" key="17">
    <source>
        <dbReference type="EMBL" id="MBC5676322.1"/>
    </source>
</evidence>
<dbReference type="Gene3D" id="3.40.1170.60">
    <property type="match status" value="1"/>
</dbReference>
<evidence type="ECO:0000256" key="4">
    <source>
        <dbReference type="ARBA" id="ARBA00022490"/>
    </source>
</evidence>
<comment type="function">
    <text evidence="15">Poorly processive, error-prone DNA polymerase involved in untargeted mutagenesis. Copies undamaged DNA at stalled replication forks, which arise in vivo from mismatched or misaligned primer ends. These misaligned primers can be extended by PolIV. Exhibits no 3'-5' exonuclease (proofreading) activity. May be involved in translesional synthesis, in conjunction with the beta clamp from PolIII.</text>
</comment>
<feature type="domain" description="UmuC" evidence="16">
    <location>
        <begin position="6"/>
        <end position="195"/>
    </location>
</feature>
<dbReference type="Proteomes" id="UP000635828">
    <property type="component" value="Unassembled WGS sequence"/>
</dbReference>
<reference evidence="17 18" key="1">
    <citation type="submission" date="2020-08" db="EMBL/GenBank/DDBJ databases">
        <title>Genome public.</title>
        <authorList>
            <person name="Liu C."/>
            <person name="Sun Q."/>
        </authorList>
    </citation>
    <scope>NUCLEOTIDE SEQUENCE [LARGE SCALE GENOMIC DNA]</scope>
    <source>
        <strain evidence="17 18">NSJ-7</strain>
    </source>
</reference>
<keyword evidence="12 15" id="KW-0238">DNA-binding</keyword>
<keyword evidence="11 15" id="KW-0239">DNA-directed DNA polymerase</keyword>
<keyword evidence="5 15" id="KW-0808">Transferase</keyword>